<organism evidence="2 3">
    <name type="scientific">Meganyctiphanes norvegica</name>
    <name type="common">Northern krill</name>
    <name type="synonym">Thysanopoda norvegica</name>
    <dbReference type="NCBI Taxonomy" id="48144"/>
    <lineage>
        <taxon>Eukaryota</taxon>
        <taxon>Metazoa</taxon>
        <taxon>Ecdysozoa</taxon>
        <taxon>Arthropoda</taxon>
        <taxon>Crustacea</taxon>
        <taxon>Multicrustacea</taxon>
        <taxon>Malacostraca</taxon>
        <taxon>Eumalacostraca</taxon>
        <taxon>Eucarida</taxon>
        <taxon>Euphausiacea</taxon>
        <taxon>Euphausiidae</taxon>
        <taxon>Meganyctiphanes</taxon>
    </lineage>
</organism>
<name>A0AAV2SVK9_MEGNR</name>
<feature type="compositionally biased region" description="Polar residues" evidence="1">
    <location>
        <begin position="26"/>
        <end position="39"/>
    </location>
</feature>
<comment type="caution">
    <text evidence="2">The sequence shown here is derived from an EMBL/GenBank/DDBJ whole genome shotgun (WGS) entry which is preliminary data.</text>
</comment>
<reference evidence="2 3" key="1">
    <citation type="submission" date="2024-05" db="EMBL/GenBank/DDBJ databases">
        <authorList>
            <person name="Wallberg A."/>
        </authorList>
    </citation>
    <scope>NUCLEOTIDE SEQUENCE [LARGE SCALE GENOMIC DNA]</scope>
</reference>
<protein>
    <submittedName>
        <fullName evidence="2">Uncharacterized protein</fullName>
    </submittedName>
</protein>
<accession>A0AAV2SVK9</accession>
<feature type="compositionally biased region" description="Polar residues" evidence="1">
    <location>
        <begin position="1"/>
        <end position="13"/>
    </location>
</feature>
<keyword evidence="3" id="KW-1185">Reference proteome</keyword>
<evidence type="ECO:0000313" key="2">
    <source>
        <dbReference type="EMBL" id="CAL4248934.1"/>
    </source>
</evidence>
<proteinExistence type="predicted"/>
<feature type="non-terminal residue" evidence="2">
    <location>
        <position position="1"/>
    </location>
</feature>
<feature type="non-terminal residue" evidence="2">
    <location>
        <position position="99"/>
    </location>
</feature>
<feature type="region of interest" description="Disordered" evidence="1">
    <location>
        <begin position="75"/>
        <end position="99"/>
    </location>
</feature>
<feature type="region of interest" description="Disordered" evidence="1">
    <location>
        <begin position="1"/>
        <end position="50"/>
    </location>
</feature>
<evidence type="ECO:0000313" key="3">
    <source>
        <dbReference type="Proteomes" id="UP001497623"/>
    </source>
</evidence>
<evidence type="ECO:0000256" key="1">
    <source>
        <dbReference type="SAM" id="MobiDB-lite"/>
    </source>
</evidence>
<dbReference type="Proteomes" id="UP001497623">
    <property type="component" value="Unassembled WGS sequence"/>
</dbReference>
<dbReference type="EMBL" id="CAXKWB010155948">
    <property type="protein sequence ID" value="CAL4248934.1"/>
    <property type="molecule type" value="Genomic_DNA"/>
</dbReference>
<gene>
    <name evidence="2" type="ORF">MNOR_LOCUS41508</name>
</gene>
<sequence>RTHSYRGSSSFDQPKSRSHQEAKFYTSRSSFEGDQQITTRETRRASGCGSELSLSNQYLSVPMETTRQIEGGAELLPSHQDVEMTELASPKRRPNQDNN</sequence>
<dbReference type="AlphaFoldDB" id="A0AAV2SVK9"/>